<organism evidence="3 4">
    <name type="scientific">Sus scrofa</name>
    <name type="common">Pig</name>
    <dbReference type="NCBI Taxonomy" id="9823"/>
    <lineage>
        <taxon>Eukaryota</taxon>
        <taxon>Metazoa</taxon>
        <taxon>Chordata</taxon>
        <taxon>Craniata</taxon>
        <taxon>Vertebrata</taxon>
        <taxon>Euteleostomi</taxon>
        <taxon>Mammalia</taxon>
        <taxon>Eutheria</taxon>
        <taxon>Laurasiatheria</taxon>
        <taxon>Artiodactyla</taxon>
        <taxon>Suina</taxon>
        <taxon>Suidae</taxon>
        <taxon>Sus</taxon>
    </lineage>
</organism>
<evidence type="ECO:0000313" key="4">
    <source>
        <dbReference type="Proteomes" id="UP000694723"/>
    </source>
</evidence>
<feature type="region of interest" description="Disordered" evidence="1">
    <location>
        <begin position="21"/>
        <end position="65"/>
    </location>
</feature>
<dbReference type="GO" id="GO:0019068">
    <property type="term" value="P:virion assembly"/>
    <property type="evidence" value="ECO:0007669"/>
    <property type="project" value="InterPro"/>
</dbReference>
<protein>
    <recommendedName>
        <fullName evidence="2">Core shell protein Gag P30 domain-containing protein</fullName>
    </recommendedName>
</protein>
<evidence type="ECO:0000256" key="1">
    <source>
        <dbReference type="SAM" id="MobiDB-lite"/>
    </source>
</evidence>
<proteinExistence type="predicted"/>
<dbReference type="AlphaFoldDB" id="A0A8D1SZX5"/>
<evidence type="ECO:0000259" key="2">
    <source>
        <dbReference type="Pfam" id="PF02093"/>
    </source>
</evidence>
<dbReference type="InterPro" id="IPR003036">
    <property type="entry name" value="Gag_P30"/>
</dbReference>
<evidence type="ECO:0000313" key="3">
    <source>
        <dbReference type="Ensembl" id="ENSSSCP00060005907.1"/>
    </source>
</evidence>
<dbReference type="Ensembl" id="ENSSSCT00060015122.1">
    <property type="protein sequence ID" value="ENSSSCP00060005907.1"/>
    <property type="gene ID" value="ENSSSCG00060011572.1"/>
</dbReference>
<reference evidence="3" key="1">
    <citation type="submission" date="2025-08" db="UniProtKB">
        <authorList>
            <consortium name="Ensembl"/>
        </authorList>
    </citation>
    <scope>IDENTIFICATION</scope>
</reference>
<accession>A0A8D1SZX5</accession>
<dbReference type="InterPro" id="IPR008919">
    <property type="entry name" value="Retrov_capsid_N"/>
</dbReference>
<dbReference type="Pfam" id="PF02093">
    <property type="entry name" value="Gag_p30"/>
    <property type="match status" value="1"/>
</dbReference>
<feature type="domain" description="Core shell protein Gag P30" evidence="2">
    <location>
        <begin position="96"/>
        <end position="258"/>
    </location>
</feature>
<feature type="compositionally biased region" description="Pro residues" evidence="1">
    <location>
        <begin position="33"/>
        <end position="43"/>
    </location>
</feature>
<dbReference type="PANTHER" id="PTHR33166">
    <property type="entry name" value="GAG_P30 DOMAIN-CONTAINING PROTEIN"/>
    <property type="match status" value="1"/>
</dbReference>
<dbReference type="Gene3D" id="1.10.375.10">
    <property type="entry name" value="Human Immunodeficiency Virus Type 1 Capsid Protein"/>
    <property type="match status" value="1"/>
</dbReference>
<dbReference type="InterPro" id="IPR050462">
    <property type="entry name" value="Retroviral_Gag-Pol_poly"/>
</dbReference>
<dbReference type="Proteomes" id="UP000694723">
    <property type="component" value="Unplaced"/>
</dbReference>
<name>A0A8D1SZX5_PIG</name>
<dbReference type="SUPFAM" id="SSF47943">
    <property type="entry name" value="Retrovirus capsid protein, N-terminal core domain"/>
    <property type="match status" value="1"/>
</dbReference>
<sequence>MVRGALCSDLLYNEEDTTLREASGLPQGVMPTPSGPRCPPYPGPIGSDPPAVNQPSPRLPKAPPRPPCVPSLLPLQEVANREWGPIRVHVPFSLQDLRQIKTDLGKLADDPDRYTEVFQGLTQSCELAWKDVMHLLNQTWTLSEKNKVLGNSQGWGGETYALSVRDRSGEERTRFPIEGQAVPMSDPNWSAEEGDKDNWQSNHVTTCIVEGLKATQAEPKPINYSKLSEVCQGERESPLAFLKRLREALRKHTPGDPKSMETR</sequence>